<accession>N2A3U9</accession>
<dbReference type="Proteomes" id="UP000012589">
    <property type="component" value="Unassembled WGS sequence"/>
</dbReference>
<organism evidence="1 2">
    <name type="scientific">Eubacterium plexicaudatum ASF492</name>
    <dbReference type="NCBI Taxonomy" id="1235802"/>
    <lineage>
        <taxon>Bacteria</taxon>
        <taxon>Bacillati</taxon>
        <taxon>Bacillota</taxon>
        <taxon>Clostridia</taxon>
        <taxon>Eubacteriales</taxon>
        <taxon>Eubacteriaceae</taxon>
        <taxon>Eubacterium</taxon>
    </lineage>
</organism>
<reference evidence="1 2" key="1">
    <citation type="journal article" date="2014" name="Genome Announc.">
        <title>Draft genome sequences of the altered schaedler flora, a defined bacterial community from gnotobiotic mice.</title>
        <authorList>
            <person name="Wannemuehler M.J."/>
            <person name="Overstreet A.M."/>
            <person name="Ward D.V."/>
            <person name="Phillips G.J."/>
        </authorList>
    </citation>
    <scope>NUCLEOTIDE SEQUENCE [LARGE SCALE GENOMIC DNA]</scope>
    <source>
        <strain evidence="1 2">ASF492</strain>
    </source>
</reference>
<evidence type="ECO:0000313" key="2">
    <source>
        <dbReference type="Proteomes" id="UP000012589"/>
    </source>
</evidence>
<dbReference type="HOGENOM" id="CLU_2142150_0_0_9"/>
<comment type="caution">
    <text evidence="1">The sequence shown here is derived from an EMBL/GenBank/DDBJ whole genome shotgun (WGS) entry which is preliminary data.</text>
</comment>
<gene>
    <name evidence="1" type="ORF">C823_04711</name>
</gene>
<dbReference type="AlphaFoldDB" id="N2A3U9"/>
<dbReference type="EMBL" id="AQFT01000136">
    <property type="protein sequence ID" value="EMZ21138.1"/>
    <property type="molecule type" value="Genomic_DNA"/>
</dbReference>
<evidence type="ECO:0000313" key="1">
    <source>
        <dbReference type="EMBL" id="EMZ21138.1"/>
    </source>
</evidence>
<protein>
    <submittedName>
        <fullName evidence="1">Uncharacterized protein</fullName>
    </submittedName>
</protein>
<name>N2A3U9_9FIRM</name>
<proteinExistence type="predicted"/>
<keyword evidence="2" id="KW-1185">Reference proteome</keyword>
<sequence length="112" mass="13254">MKTVKNGSNTDFQIKIGNKYVTIASLVPWFISKHLHKYELYFYYYGEEYTKGTYACQHINGNVSMTVWLEKYERWEDFISRISKIVSKKLYIIGSSILDEIKSIESIDDRAY</sequence>
<dbReference type="STRING" id="1235802.C823_04711"/>